<dbReference type="RefSeq" id="WP_163228031.1">
    <property type="nucleotide sequence ID" value="NZ_VYSG01000003.1"/>
</dbReference>
<evidence type="ECO:0000313" key="2">
    <source>
        <dbReference type="Proteomes" id="UP000469292"/>
    </source>
</evidence>
<comment type="caution">
    <text evidence="1">The sequence shown here is derived from an EMBL/GenBank/DDBJ whole genome shotgun (WGS) entry which is preliminary data.</text>
</comment>
<dbReference type="AlphaFoldDB" id="A0A6I5N0K3"/>
<protein>
    <submittedName>
        <fullName evidence="1">Uncharacterized protein</fullName>
    </submittedName>
</protein>
<name>A0A6I5N0K3_9BIFI</name>
<organism evidence="1 2">
    <name type="scientific">Bifidobacterium choloepi</name>
    <dbReference type="NCBI Taxonomy" id="2614131"/>
    <lineage>
        <taxon>Bacteria</taxon>
        <taxon>Bacillati</taxon>
        <taxon>Actinomycetota</taxon>
        <taxon>Actinomycetes</taxon>
        <taxon>Bifidobacteriales</taxon>
        <taxon>Bifidobacteriaceae</taxon>
        <taxon>Bifidobacterium</taxon>
    </lineage>
</organism>
<evidence type="ECO:0000313" key="1">
    <source>
        <dbReference type="EMBL" id="NEG70448.1"/>
    </source>
</evidence>
<dbReference type="Proteomes" id="UP000469292">
    <property type="component" value="Unassembled WGS sequence"/>
</dbReference>
<proteinExistence type="predicted"/>
<accession>A0A6I5N0K3</accession>
<dbReference type="EMBL" id="VYSG01000003">
    <property type="protein sequence ID" value="NEG70448.1"/>
    <property type="molecule type" value="Genomic_DNA"/>
</dbReference>
<reference evidence="1 2" key="1">
    <citation type="submission" date="2019-09" db="EMBL/GenBank/DDBJ databases">
        <title>Phylogenetic characterization of a novel taxon of the genus Bifidobacterium: Bifidobacterium choloepi sp. nov.</title>
        <authorList>
            <person name="Modesto M."/>
            <person name="Satti M."/>
        </authorList>
    </citation>
    <scope>NUCLEOTIDE SEQUENCE [LARGE SCALE GENOMIC DNA]</scope>
    <source>
        <strain evidence="1 2">BRDM6</strain>
    </source>
</reference>
<sequence length="70" mass="7835">MADDELKDLDKQQVDNLEHIVKETEEKPGTADTKDVEGVDVREAAERARDNVVMGTDIEQAMSEGRIYGE</sequence>
<keyword evidence="2" id="KW-1185">Reference proteome</keyword>
<gene>
    <name evidence="1" type="ORF">F6S87_07540</name>
</gene>